<evidence type="ECO:0000256" key="2">
    <source>
        <dbReference type="ARBA" id="ARBA00004138"/>
    </source>
</evidence>
<dbReference type="InterPro" id="IPR048739">
    <property type="entry name" value="CEP104_N"/>
</dbReference>
<dbReference type="SUPFAM" id="SSF49785">
    <property type="entry name" value="Galactose-binding domain-like"/>
    <property type="match status" value="1"/>
</dbReference>
<accession>A0AAU9X2Z1</accession>
<dbReference type="Proteomes" id="UP001159428">
    <property type="component" value="Unassembled WGS sequence"/>
</dbReference>
<dbReference type="InterPro" id="IPR011989">
    <property type="entry name" value="ARM-like"/>
</dbReference>
<feature type="compositionally biased region" description="Gly residues" evidence="12">
    <location>
        <begin position="915"/>
        <end position="930"/>
    </location>
</feature>
<feature type="compositionally biased region" description="Polar residues" evidence="12">
    <location>
        <begin position="885"/>
        <end position="902"/>
    </location>
</feature>
<dbReference type="GO" id="GO:0005929">
    <property type="term" value="C:cilium"/>
    <property type="evidence" value="ECO:0007669"/>
    <property type="project" value="UniProtKB-SubCell"/>
</dbReference>
<dbReference type="GO" id="GO:0000922">
    <property type="term" value="C:spindle pole"/>
    <property type="evidence" value="ECO:0007669"/>
    <property type="project" value="UniProtKB-SubCell"/>
</dbReference>
<protein>
    <recommendedName>
        <fullName evidence="11">Centrosomal protein of 104 kDa</fullName>
    </recommendedName>
</protein>
<evidence type="ECO:0000313" key="14">
    <source>
        <dbReference type="EMBL" id="CAH3134930.1"/>
    </source>
</evidence>
<dbReference type="InterPro" id="IPR008979">
    <property type="entry name" value="Galactose-bd-like_sf"/>
</dbReference>
<evidence type="ECO:0000256" key="6">
    <source>
        <dbReference type="ARBA" id="ARBA00023054"/>
    </source>
</evidence>
<evidence type="ECO:0000313" key="15">
    <source>
        <dbReference type="Proteomes" id="UP001159428"/>
    </source>
</evidence>
<comment type="caution">
    <text evidence="14">The sequence shown here is derived from an EMBL/GenBank/DDBJ whole genome shotgun (WGS) entry which is preliminary data.</text>
</comment>
<dbReference type="EMBL" id="CALNXJ010000029">
    <property type="protein sequence ID" value="CAH3134930.1"/>
    <property type="molecule type" value="Genomic_DNA"/>
</dbReference>
<dbReference type="AlphaFoldDB" id="A0AAU9X2Z1"/>
<evidence type="ECO:0000256" key="8">
    <source>
        <dbReference type="ARBA" id="ARBA00023273"/>
    </source>
</evidence>
<feature type="compositionally biased region" description="Basic and acidic residues" evidence="12">
    <location>
        <begin position="350"/>
        <end position="371"/>
    </location>
</feature>
<evidence type="ECO:0000259" key="13">
    <source>
        <dbReference type="SMART" id="SM01349"/>
    </source>
</evidence>
<evidence type="ECO:0000256" key="9">
    <source>
        <dbReference type="ARBA" id="ARBA00059645"/>
    </source>
</evidence>
<dbReference type="Pfam" id="PF21040">
    <property type="entry name" value="CEP104-like_TOG"/>
    <property type="match status" value="1"/>
</dbReference>
<dbReference type="InterPro" id="IPR052607">
    <property type="entry name" value="CEP104-like"/>
</dbReference>
<keyword evidence="8" id="KW-0966">Cell projection</keyword>
<dbReference type="PANTHER" id="PTHR13371">
    <property type="entry name" value="GLYCINE-, GLUTAMATE-, THIENYLCYCLOHEXYLPIPERIDINE-BINDING PROTEIN"/>
    <property type="match status" value="1"/>
</dbReference>
<comment type="subunit">
    <text evidence="10">Interacts with CCP110 and CEP97. Interacts with ARMC9, TOGARAM1, CCDC66 and CSPP1.</text>
</comment>
<evidence type="ECO:0000256" key="10">
    <source>
        <dbReference type="ARBA" id="ARBA00065345"/>
    </source>
</evidence>
<keyword evidence="5" id="KW-0677">Repeat</keyword>
<comment type="subcellular location">
    <subcellularLocation>
        <location evidence="2">Cell projection</location>
        <location evidence="2">Cilium</location>
    </subcellularLocation>
    <subcellularLocation>
        <location evidence="1">Cytoplasm</location>
        <location evidence="1">Cytoskeleton</location>
        <location evidence="1">Microtubule organizing center</location>
        <location evidence="1">Centrosome</location>
        <location evidence="1">Centriole</location>
    </subcellularLocation>
    <subcellularLocation>
        <location evidence="3">Cytoplasm</location>
        <location evidence="3">Cytoskeleton</location>
        <location evidence="3">Spindle pole</location>
    </subcellularLocation>
</comment>
<evidence type="ECO:0000256" key="4">
    <source>
        <dbReference type="ARBA" id="ARBA00022490"/>
    </source>
</evidence>
<evidence type="ECO:0000256" key="12">
    <source>
        <dbReference type="SAM" id="MobiDB-lite"/>
    </source>
</evidence>
<keyword evidence="4" id="KW-0963">Cytoplasm</keyword>
<dbReference type="Pfam" id="PF21038">
    <property type="entry name" value="CEP104_N"/>
    <property type="match status" value="1"/>
</dbReference>
<evidence type="ECO:0000256" key="7">
    <source>
        <dbReference type="ARBA" id="ARBA00023212"/>
    </source>
</evidence>
<feature type="region of interest" description="Disordered" evidence="12">
    <location>
        <begin position="307"/>
        <end position="404"/>
    </location>
</feature>
<evidence type="ECO:0000256" key="5">
    <source>
        <dbReference type="ARBA" id="ARBA00022737"/>
    </source>
</evidence>
<dbReference type="InterPro" id="IPR034085">
    <property type="entry name" value="TOG"/>
</dbReference>
<proteinExistence type="predicted"/>
<organism evidence="14 15">
    <name type="scientific">Pocillopora meandrina</name>
    <dbReference type="NCBI Taxonomy" id="46732"/>
    <lineage>
        <taxon>Eukaryota</taxon>
        <taxon>Metazoa</taxon>
        <taxon>Cnidaria</taxon>
        <taxon>Anthozoa</taxon>
        <taxon>Hexacorallia</taxon>
        <taxon>Scleractinia</taxon>
        <taxon>Astrocoeniina</taxon>
        <taxon>Pocilloporidae</taxon>
        <taxon>Pocillopora</taxon>
    </lineage>
</organism>
<dbReference type="Gene3D" id="1.25.10.10">
    <property type="entry name" value="Leucine-rich Repeat Variant"/>
    <property type="match status" value="1"/>
</dbReference>
<sequence>MPTKIPFQVVYSSSADDNHREKELEFHSPTTKGWQSSRFCLYPQELVLLMKESVRIRKLQILSHQFMISSKVEVLISKVPSGQSPSLLTSKFQRLGYVGLSNNENTDFKARELKSIHLDAEGHFVKLVLHKNHVNKYNIFNQVGLVAVNVIGDRLDTPFDPVDSDSLKHVDSVVQGYMSPNAVIGPVWGRINKPDYISRMDDLAFDMYQDAETAALIRKLDERKQGAVKEERYDYAKKLTAVISDLYKVGEKLGKYEAEKKKAVELEDFDLAMEKKRQSDEFRLYVYKQLDIQELLELDGRKIHEHRSINITPPPLPPIATDQNRHPPLHHHEEERNSPPLLAPIKRQPSPREDTPPLISPRKDDDADDRPLPALNKRPLEADQEVEGVKEPPENTDGPEPLKENDLRAAGFVIEIFGEDLVQHAYSKQWKYRQEAMENVEKEMSSDTPQLISDKDPKAVVKATVFLVQKGIKDQVFSVFSVSLEVLRSLVKTYIPQHKLAKSEISHVAEKTTPPLLTKSGEMAARSRDVATAMIMELAVHKDIKLLGVIPDHATRPFKAKQQVSPRMYKSRIEIIEKLLGVLELDSDKPGSLSTGNIMRVVLPALEHTSGDVRDPASRLVLELYKKVKDAVRDYLPPDEPATRKNPLYRNLFDGFDRIDGKPTEAERKAKAKTAAANSEKAKQAEVQKVAYEMIKFYLVVQSHLSLMFGGSELHFLALRASVKRNVFLPPQIAALQAQLQALRDMAGESNKAGNSKPAKEEQIDVDRMCIFCGEKNESFTEEMLDMHYWKSCPMLKRCDHCAQVIEISGVSEHLLTECESSAKFVQCPRCKDAVLKVDLEEHFAKKKCSPSQGPRCVLCNKTLGKGDEAWSKHLKEECAPNKARLQQQSVSKAPSQASLRSTRGRGGKTTPLGRGVGKGRGKGGVVKLR</sequence>
<dbReference type="FunFam" id="1.25.10.10:FF:000200">
    <property type="entry name" value="Centrosomal protein of 104 kDa"/>
    <property type="match status" value="1"/>
</dbReference>
<dbReference type="Pfam" id="PF21039">
    <property type="entry name" value="CEP104_ZnF"/>
    <property type="match status" value="1"/>
</dbReference>
<evidence type="ECO:0000256" key="1">
    <source>
        <dbReference type="ARBA" id="ARBA00004114"/>
    </source>
</evidence>
<evidence type="ECO:0000256" key="3">
    <source>
        <dbReference type="ARBA" id="ARBA00004647"/>
    </source>
</evidence>
<feature type="domain" description="TOG" evidence="13">
    <location>
        <begin position="406"/>
        <end position="665"/>
    </location>
</feature>
<dbReference type="SMART" id="SM01349">
    <property type="entry name" value="TOG"/>
    <property type="match status" value="1"/>
</dbReference>
<comment type="function">
    <text evidence="9">Required for ciliogenesis and for structural integrity at the ciliary tip.</text>
</comment>
<keyword evidence="7" id="KW-0206">Cytoskeleton</keyword>
<dbReference type="GO" id="GO:0005814">
    <property type="term" value="C:centriole"/>
    <property type="evidence" value="ECO:0007669"/>
    <property type="project" value="UniProtKB-SubCell"/>
</dbReference>
<keyword evidence="15" id="KW-1185">Reference proteome</keyword>
<keyword evidence="6" id="KW-0175">Coiled coil</keyword>
<dbReference type="PANTHER" id="PTHR13371:SF0">
    <property type="entry name" value="CENTROSOMAL PROTEIN OF 104 KDA"/>
    <property type="match status" value="1"/>
</dbReference>
<feature type="region of interest" description="Disordered" evidence="12">
    <location>
        <begin position="884"/>
        <end position="930"/>
    </location>
</feature>
<name>A0AAU9X2Z1_9CNID</name>
<reference evidence="14 15" key="1">
    <citation type="submission" date="2022-05" db="EMBL/GenBank/DDBJ databases">
        <authorList>
            <consortium name="Genoscope - CEA"/>
            <person name="William W."/>
        </authorList>
    </citation>
    <scope>NUCLEOTIDE SEQUENCE [LARGE SCALE GENOMIC DNA]</scope>
</reference>
<gene>
    <name evidence="14" type="ORF">PMEA_00015949</name>
</gene>
<dbReference type="InterPro" id="IPR048738">
    <property type="entry name" value="CEP104_Znf"/>
</dbReference>
<evidence type="ECO:0000256" key="11">
    <source>
        <dbReference type="ARBA" id="ARBA00068547"/>
    </source>
</evidence>